<comment type="similarity">
    <text evidence="2 8">Belongs to the trans-sulfuration enzymes family.</text>
</comment>
<dbReference type="PANTHER" id="PTHR43500:SF1">
    <property type="entry name" value="CYSTATHIONINE BETA-LYASE-RELATED"/>
    <property type="match status" value="1"/>
</dbReference>
<keyword evidence="4 9" id="KW-0456">Lyase</keyword>
<dbReference type="EMBL" id="JBHSDY010000007">
    <property type="protein sequence ID" value="MFC4298858.1"/>
    <property type="molecule type" value="Genomic_DNA"/>
</dbReference>
<evidence type="ECO:0000256" key="5">
    <source>
        <dbReference type="ARBA" id="ARBA00046315"/>
    </source>
</evidence>
<evidence type="ECO:0000313" key="10">
    <source>
        <dbReference type="Proteomes" id="UP001595756"/>
    </source>
</evidence>
<organism evidence="9 10">
    <name type="scientific">Castellaniella hirudinis</name>
    <dbReference type="NCBI Taxonomy" id="1144617"/>
    <lineage>
        <taxon>Bacteria</taxon>
        <taxon>Pseudomonadati</taxon>
        <taxon>Pseudomonadota</taxon>
        <taxon>Betaproteobacteria</taxon>
        <taxon>Burkholderiales</taxon>
        <taxon>Alcaligenaceae</taxon>
        <taxon>Castellaniella</taxon>
    </lineage>
</organism>
<comment type="catalytic activity">
    <reaction evidence="6">
        <text>L,L-cystathionine + H2O = L-homocysteine + pyruvate + NH4(+)</text>
        <dbReference type="Rhea" id="RHEA:13965"/>
        <dbReference type="ChEBI" id="CHEBI:15361"/>
        <dbReference type="ChEBI" id="CHEBI:15377"/>
        <dbReference type="ChEBI" id="CHEBI:28938"/>
        <dbReference type="ChEBI" id="CHEBI:58161"/>
        <dbReference type="ChEBI" id="CHEBI:58199"/>
    </reaction>
</comment>
<proteinExistence type="inferred from homology"/>
<comment type="catalytic activity">
    <reaction evidence="7">
        <text>an S-substituted L-cysteine + H2O = a thiol + pyruvate + NH4(+)</text>
        <dbReference type="Rhea" id="RHEA:18121"/>
        <dbReference type="ChEBI" id="CHEBI:15361"/>
        <dbReference type="ChEBI" id="CHEBI:15377"/>
        <dbReference type="ChEBI" id="CHEBI:28938"/>
        <dbReference type="ChEBI" id="CHEBI:29256"/>
        <dbReference type="ChEBI" id="CHEBI:58717"/>
        <dbReference type="EC" id="4.4.1.13"/>
    </reaction>
</comment>
<dbReference type="Proteomes" id="UP001595756">
    <property type="component" value="Unassembled WGS sequence"/>
</dbReference>
<evidence type="ECO:0000256" key="1">
    <source>
        <dbReference type="ARBA" id="ARBA00001933"/>
    </source>
</evidence>
<dbReference type="Gene3D" id="3.90.1150.10">
    <property type="entry name" value="Aspartate Aminotransferase, domain 1"/>
    <property type="match status" value="1"/>
</dbReference>
<dbReference type="PROSITE" id="PS00868">
    <property type="entry name" value="CYS_MET_METAB_PP"/>
    <property type="match status" value="1"/>
</dbReference>
<dbReference type="PANTHER" id="PTHR43500">
    <property type="entry name" value="CYSTATHIONINE BETA-LYASE-RELATED"/>
    <property type="match status" value="1"/>
</dbReference>
<dbReference type="SUPFAM" id="SSF53383">
    <property type="entry name" value="PLP-dependent transferases"/>
    <property type="match status" value="1"/>
</dbReference>
<dbReference type="Gene3D" id="3.40.640.10">
    <property type="entry name" value="Type I PLP-dependent aspartate aminotransferase-like (Major domain)"/>
    <property type="match status" value="1"/>
</dbReference>
<dbReference type="GO" id="GO:0047804">
    <property type="term" value="F:cysteine-S-conjugate beta-lyase activity"/>
    <property type="evidence" value="ECO:0007669"/>
    <property type="project" value="UniProtKB-EC"/>
</dbReference>
<evidence type="ECO:0000256" key="8">
    <source>
        <dbReference type="RuleBase" id="RU362118"/>
    </source>
</evidence>
<evidence type="ECO:0000256" key="4">
    <source>
        <dbReference type="ARBA" id="ARBA00023239"/>
    </source>
</evidence>
<comment type="cofactor">
    <cofactor evidence="1 8">
        <name>pyridoxal 5'-phosphate</name>
        <dbReference type="ChEBI" id="CHEBI:597326"/>
    </cofactor>
</comment>
<dbReference type="CDD" id="cd00614">
    <property type="entry name" value="CGS_like"/>
    <property type="match status" value="1"/>
</dbReference>
<evidence type="ECO:0000256" key="2">
    <source>
        <dbReference type="ARBA" id="ARBA00009077"/>
    </source>
</evidence>
<keyword evidence="10" id="KW-1185">Reference proteome</keyword>
<dbReference type="InterPro" id="IPR015422">
    <property type="entry name" value="PyrdxlP-dep_Trfase_small"/>
</dbReference>
<dbReference type="Pfam" id="PF01053">
    <property type="entry name" value="Cys_Met_Meta_PP"/>
    <property type="match status" value="1"/>
</dbReference>
<sequence>MTSHDSDRIDTLLQHIGQAPLDPVTGTGPVALPSYRTSTVRFASMDVLDQAQAAKQRGERVPTYGRVGLQTHEAMETLLCRLEGGERAFLAPSGMAAISMALMALLGQGDHALVVDSVYGPVRYFHKTILSRMGVAMDFVRGDLAGLQAALRPETRVLYLESPGSLLMEMLDMPALSRWAHEHGLTVVADNTWGSGAIYRPLELGADVSVIAATKYIGGHSDLMLGAAVARDPALVGKLHETHYALGNTVSADDAWLALRGARTLGVRLRACAENALEVCRWLDAQPQVSRIFFPAWPGDAGHALWQRDATGSNGLLSVAVDFDTARVRRLIDSLRLFGIGYSWGGYESLVTQVEPSALASHGYWASIADARMKAGTVLRLHIGLEDPADLIADLAQAFEAARGCDDPY</sequence>
<evidence type="ECO:0000256" key="3">
    <source>
        <dbReference type="ARBA" id="ARBA00022898"/>
    </source>
</evidence>
<dbReference type="NCBIfam" id="TIGR01324">
    <property type="entry name" value="cysta_beta_ly_B"/>
    <property type="match status" value="1"/>
</dbReference>
<reference evidence="10" key="1">
    <citation type="journal article" date="2019" name="Int. J. Syst. Evol. Microbiol.">
        <title>The Global Catalogue of Microorganisms (GCM) 10K type strain sequencing project: providing services to taxonomists for standard genome sequencing and annotation.</title>
        <authorList>
            <consortium name="The Broad Institute Genomics Platform"/>
            <consortium name="The Broad Institute Genome Sequencing Center for Infectious Disease"/>
            <person name="Wu L."/>
            <person name="Ma J."/>
        </authorList>
    </citation>
    <scope>NUCLEOTIDE SEQUENCE [LARGE SCALE GENOMIC DNA]</scope>
    <source>
        <strain evidence="10">CGMCC 1.19029</strain>
    </source>
</reference>
<dbReference type="InterPro" id="IPR054542">
    <property type="entry name" value="Cys_met_metab_PP"/>
</dbReference>
<evidence type="ECO:0000313" key="9">
    <source>
        <dbReference type="EMBL" id="MFC4298858.1"/>
    </source>
</evidence>
<accession>A0ABV8RZX4</accession>
<dbReference type="InterPro" id="IPR000277">
    <property type="entry name" value="Cys/Met-Metab_PyrdxlP-dep_enz"/>
</dbReference>
<dbReference type="RefSeq" id="WP_376813413.1">
    <property type="nucleotide sequence ID" value="NZ_JBHSDY010000007.1"/>
</dbReference>
<name>A0ABV8RZX4_9BURK</name>
<dbReference type="InterPro" id="IPR006233">
    <property type="entry name" value="Cys_b_lyase_bac"/>
</dbReference>
<gene>
    <name evidence="9" type="primary">metC</name>
    <name evidence="9" type="ORF">ACFO0J_12470</name>
</gene>
<protein>
    <submittedName>
        <fullName evidence="9">Cystathionine beta-lyase</fullName>
        <ecNumber evidence="9">4.4.1.13</ecNumber>
    </submittedName>
</protein>
<comment type="caution">
    <text evidence="9">The sequence shown here is derived from an EMBL/GenBank/DDBJ whole genome shotgun (WGS) entry which is preliminary data.</text>
</comment>
<dbReference type="EC" id="4.4.1.13" evidence="9"/>
<comment type="pathway">
    <text evidence="5">Amino-acid biosynthesis; L-methionine biosynthesis via de novo pathway; L-homocysteine from L-cystathionine: step 1/1.</text>
</comment>
<dbReference type="PIRSF" id="PIRSF001434">
    <property type="entry name" value="CGS"/>
    <property type="match status" value="1"/>
</dbReference>
<evidence type="ECO:0000256" key="6">
    <source>
        <dbReference type="ARBA" id="ARBA00047517"/>
    </source>
</evidence>
<keyword evidence="3 8" id="KW-0663">Pyridoxal phosphate</keyword>
<dbReference type="InterPro" id="IPR015424">
    <property type="entry name" value="PyrdxlP-dep_Trfase"/>
</dbReference>
<evidence type="ECO:0000256" key="7">
    <source>
        <dbReference type="ARBA" id="ARBA00047625"/>
    </source>
</evidence>
<dbReference type="InterPro" id="IPR015421">
    <property type="entry name" value="PyrdxlP-dep_Trfase_major"/>
</dbReference>